<keyword evidence="6" id="KW-0862">Zinc</keyword>
<dbReference type="GO" id="GO:0005615">
    <property type="term" value="C:extracellular space"/>
    <property type="evidence" value="ECO:0007669"/>
    <property type="project" value="TreeGrafter"/>
</dbReference>
<keyword evidence="11" id="KW-1185">Reference proteome</keyword>
<evidence type="ECO:0000256" key="4">
    <source>
        <dbReference type="ARBA" id="ARBA00022723"/>
    </source>
</evidence>
<dbReference type="InterPro" id="IPR050753">
    <property type="entry name" value="Peptidase_M14_domain"/>
</dbReference>
<keyword evidence="7" id="KW-0325">Glycoprotein</keyword>
<proteinExistence type="inferred from homology"/>
<feature type="non-terminal residue" evidence="10">
    <location>
        <position position="256"/>
    </location>
</feature>
<evidence type="ECO:0000256" key="3">
    <source>
        <dbReference type="ARBA" id="ARBA00022645"/>
    </source>
</evidence>
<comment type="cofactor">
    <cofactor evidence="1">
        <name>Zn(2+)</name>
        <dbReference type="ChEBI" id="CHEBI:29105"/>
    </cofactor>
</comment>
<dbReference type="InterPro" id="IPR008969">
    <property type="entry name" value="CarboxyPept-like_regulatory"/>
</dbReference>
<feature type="domain" description="Peptidase M14" evidence="9">
    <location>
        <begin position="1"/>
        <end position="170"/>
    </location>
</feature>
<dbReference type="SUPFAM" id="SSF53187">
    <property type="entry name" value="Zn-dependent exopeptidases"/>
    <property type="match status" value="1"/>
</dbReference>
<evidence type="ECO:0000256" key="5">
    <source>
        <dbReference type="ARBA" id="ARBA00022801"/>
    </source>
</evidence>
<evidence type="ECO:0000256" key="6">
    <source>
        <dbReference type="ARBA" id="ARBA00022833"/>
    </source>
</evidence>
<dbReference type="Proteomes" id="UP000828390">
    <property type="component" value="Unassembled WGS sequence"/>
</dbReference>
<dbReference type="PROSITE" id="PS52035">
    <property type="entry name" value="PEPTIDASE_M14"/>
    <property type="match status" value="1"/>
</dbReference>
<reference evidence="10" key="2">
    <citation type="submission" date="2020-11" db="EMBL/GenBank/DDBJ databases">
        <authorList>
            <person name="McCartney M.A."/>
            <person name="Auch B."/>
            <person name="Kono T."/>
            <person name="Mallez S."/>
            <person name="Becker A."/>
            <person name="Gohl D.M."/>
            <person name="Silverstein K.A.T."/>
            <person name="Koren S."/>
            <person name="Bechman K.B."/>
            <person name="Herman A."/>
            <person name="Abrahante J.E."/>
            <person name="Garbe J."/>
        </authorList>
    </citation>
    <scope>NUCLEOTIDE SEQUENCE</scope>
    <source>
        <strain evidence="10">Duluth1</strain>
        <tissue evidence="10">Whole animal</tissue>
    </source>
</reference>
<protein>
    <recommendedName>
        <fullName evidence="9">Peptidase M14 domain-containing protein</fullName>
    </recommendedName>
</protein>
<evidence type="ECO:0000256" key="8">
    <source>
        <dbReference type="PROSITE-ProRule" id="PRU01379"/>
    </source>
</evidence>
<sequence length="256" mass="28816">PNANSKDLNRNFPDLIHDLAVKPVQPETQHVIDWLDDYNFVLSANLHGGAMVANYPWDLYMNTRFQTIGSGKSICPDDDTFKYLALTYSRSHHTMSKANGTECGDNFPDGITNGADWYPVSGGMQDYNYIAAGIFEITLEVSCCKFPAAPTLVDYWIKNKDALVNYLLLVHMGVKGYIRDKNNNSLDGAVLSIKGREFPRFRSKHGGQYFRLLMPGKYTLNVSYKNHTESKQFTVSAGVVTRLDVTLDVDERDPLE</sequence>
<accession>A0A9D4CTB7</accession>
<dbReference type="GO" id="GO:0004181">
    <property type="term" value="F:metallocarboxypeptidase activity"/>
    <property type="evidence" value="ECO:0007669"/>
    <property type="project" value="InterPro"/>
</dbReference>
<dbReference type="InterPro" id="IPR000834">
    <property type="entry name" value="Peptidase_M14"/>
</dbReference>
<dbReference type="EMBL" id="JAIWYP010000012">
    <property type="protein sequence ID" value="KAH3731284.1"/>
    <property type="molecule type" value="Genomic_DNA"/>
</dbReference>
<dbReference type="GO" id="GO:0006518">
    <property type="term" value="P:peptide metabolic process"/>
    <property type="evidence" value="ECO:0007669"/>
    <property type="project" value="TreeGrafter"/>
</dbReference>
<dbReference type="GO" id="GO:0016485">
    <property type="term" value="P:protein processing"/>
    <property type="evidence" value="ECO:0007669"/>
    <property type="project" value="TreeGrafter"/>
</dbReference>
<reference evidence="10" key="1">
    <citation type="journal article" date="2019" name="bioRxiv">
        <title>The Genome of the Zebra Mussel, Dreissena polymorpha: A Resource for Invasive Species Research.</title>
        <authorList>
            <person name="McCartney M.A."/>
            <person name="Auch B."/>
            <person name="Kono T."/>
            <person name="Mallez S."/>
            <person name="Zhang Y."/>
            <person name="Obille A."/>
            <person name="Becker A."/>
            <person name="Abrahante J.E."/>
            <person name="Garbe J."/>
            <person name="Badalamenti J.P."/>
            <person name="Herman A."/>
            <person name="Mangelson H."/>
            <person name="Liachko I."/>
            <person name="Sullivan S."/>
            <person name="Sone E.D."/>
            <person name="Koren S."/>
            <person name="Silverstein K.A.T."/>
            <person name="Beckman K.B."/>
            <person name="Gohl D.M."/>
        </authorList>
    </citation>
    <scope>NUCLEOTIDE SEQUENCE</scope>
    <source>
        <strain evidence="10">Duluth1</strain>
        <tissue evidence="10">Whole animal</tissue>
    </source>
</reference>
<dbReference type="InterPro" id="IPR057247">
    <property type="entry name" value="CARBOXYPEPT_ZN_2"/>
</dbReference>
<keyword evidence="3" id="KW-0121">Carboxypeptidase</keyword>
<dbReference type="AlphaFoldDB" id="A0A9D4CTB7"/>
<keyword evidence="4" id="KW-0479">Metal-binding</keyword>
<dbReference type="Gene3D" id="3.40.630.10">
    <property type="entry name" value="Zn peptidases"/>
    <property type="match status" value="1"/>
</dbReference>
<organism evidence="10 11">
    <name type="scientific">Dreissena polymorpha</name>
    <name type="common">Zebra mussel</name>
    <name type="synonym">Mytilus polymorpha</name>
    <dbReference type="NCBI Taxonomy" id="45954"/>
    <lineage>
        <taxon>Eukaryota</taxon>
        <taxon>Metazoa</taxon>
        <taxon>Spiralia</taxon>
        <taxon>Lophotrochozoa</taxon>
        <taxon>Mollusca</taxon>
        <taxon>Bivalvia</taxon>
        <taxon>Autobranchia</taxon>
        <taxon>Heteroconchia</taxon>
        <taxon>Euheterodonta</taxon>
        <taxon>Imparidentia</taxon>
        <taxon>Neoheterodontei</taxon>
        <taxon>Myida</taxon>
        <taxon>Dreissenoidea</taxon>
        <taxon>Dreissenidae</taxon>
        <taxon>Dreissena</taxon>
    </lineage>
</organism>
<dbReference type="Gene3D" id="2.60.40.1120">
    <property type="entry name" value="Carboxypeptidase-like, regulatory domain"/>
    <property type="match status" value="1"/>
</dbReference>
<feature type="active site" description="Proton donor/acceptor" evidence="8">
    <location>
        <position position="140"/>
    </location>
</feature>
<gene>
    <name evidence="10" type="ORF">DPMN_057293</name>
</gene>
<evidence type="ECO:0000313" key="11">
    <source>
        <dbReference type="Proteomes" id="UP000828390"/>
    </source>
</evidence>
<dbReference type="PANTHER" id="PTHR11532:SF84">
    <property type="entry name" value="CARBOXYPEPTIDASE M"/>
    <property type="match status" value="1"/>
</dbReference>
<dbReference type="Pfam" id="PF13620">
    <property type="entry name" value="CarboxypepD_reg"/>
    <property type="match status" value="1"/>
</dbReference>
<evidence type="ECO:0000259" key="9">
    <source>
        <dbReference type="PROSITE" id="PS52035"/>
    </source>
</evidence>
<dbReference type="PANTHER" id="PTHR11532">
    <property type="entry name" value="PROTEASE M14 CARBOXYPEPTIDASE"/>
    <property type="match status" value="1"/>
</dbReference>
<evidence type="ECO:0000256" key="1">
    <source>
        <dbReference type="ARBA" id="ARBA00001947"/>
    </source>
</evidence>
<dbReference type="SMART" id="SM00631">
    <property type="entry name" value="Zn_pept"/>
    <property type="match status" value="1"/>
</dbReference>
<dbReference type="Pfam" id="PF00246">
    <property type="entry name" value="Peptidase_M14"/>
    <property type="match status" value="1"/>
</dbReference>
<name>A0A9D4CTB7_DREPO</name>
<dbReference type="SUPFAM" id="SSF49464">
    <property type="entry name" value="Carboxypeptidase regulatory domain-like"/>
    <property type="match status" value="1"/>
</dbReference>
<dbReference type="GO" id="GO:0008270">
    <property type="term" value="F:zinc ion binding"/>
    <property type="evidence" value="ECO:0007669"/>
    <property type="project" value="InterPro"/>
</dbReference>
<evidence type="ECO:0000256" key="2">
    <source>
        <dbReference type="ARBA" id="ARBA00005988"/>
    </source>
</evidence>
<evidence type="ECO:0000313" key="10">
    <source>
        <dbReference type="EMBL" id="KAH3731284.1"/>
    </source>
</evidence>
<keyword evidence="5" id="KW-0378">Hydrolase</keyword>
<keyword evidence="3" id="KW-0645">Protease</keyword>
<comment type="caution">
    <text evidence="10">The sequence shown here is derived from an EMBL/GenBank/DDBJ whole genome shotgun (WGS) entry which is preliminary data.</text>
</comment>
<comment type="similarity">
    <text evidence="2 8">Belongs to the peptidase M14 family.</text>
</comment>
<evidence type="ECO:0000256" key="7">
    <source>
        <dbReference type="ARBA" id="ARBA00023180"/>
    </source>
</evidence>
<dbReference type="PROSITE" id="PS00133">
    <property type="entry name" value="CARBOXYPEPT_ZN_2"/>
    <property type="match status" value="1"/>
</dbReference>